<dbReference type="EMBL" id="MU002024">
    <property type="protein sequence ID" value="KAF2791332.1"/>
    <property type="molecule type" value="Genomic_DNA"/>
</dbReference>
<feature type="domain" description="Xylanolytic transcriptional activator regulatory" evidence="3">
    <location>
        <begin position="60"/>
        <end position="272"/>
    </location>
</feature>
<dbReference type="Pfam" id="PF04082">
    <property type="entry name" value="Fungal_trans"/>
    <property type="match status" value="1"/>
</dbReference>
<gene>
    <name evidence="4" type="ORF">K505DRAFT_376850</name>
</gene>
<organism evidence="4 5">
    <name type="scientific">Melanomma pulvis-pyrius CBS 109.77</name>
    <dbReference type="NCBI Taxonomy" id="1314802"/>
    <lineage>
        <taxon>Eukaryota</taxon>
        <taxon>Fungi</taxon>
        <taxon>Dikarya</taxon>
        <taxon>Ascomycota</taxon>
        <taxon>Pezizomycotina</taxon>
        <taxon>Dothideomycetes</taxon>
        <taxon>Pleosporomycetidae</taxon>
        <taxon>Pleosporales</taxon>
        <taxon>Melanommataceae</taxon>
        <taxon>Melanomma</taxon>
    </lineage>
</organism>
<dbReference type="GO" id="GO:0008270">
    <property type="term" value="F:zinc ion binding"/>
    <property type="evidence" value="ECO:0007669"/>
    <property type="project" value="InterPro"/>
</dbReference>
<dbReference type="Proteomes" id="UP000799757">
    <property type="component" value="Unassembled WGS sequence"/>
</dbReference>
<reference evidence="4" key="1">
    <citation type="journal article" date="2020" name="Stud. Mycol.">
        <title>101 Dothideomycetes genomes: a test case for predicting lifestyles and emergence of pathogens.</title>
        <authorList>
            <person name="Haridas S."/>
            <person name="Albert R."/>
            <person name="Binder M."/>
            <person name="Bloem J."/>
            <person name="Labutti K."/>
            <person name="Salamov A."/>
            <person name="Andreopoulos B."/>
            <person name="Baker S."/>
            <person name="Barry K."/>
            <person name="Bills G."/>
            <person name="Bluhm B."/>
            <person name="Cannon C."/>
            <person name="Castanera R."/>
            <person name="Culley D."/>
            <person name="Daum C."/>
            <person name="Ezra D."/>
            <person name="Gonzalez J."/>
            <person name="Henrissat B."/>
            <person name="Kuo A."/>
            <person name="Liang C."/>
            <person name="Lipzen A."/>
            <person name="Lutzoni F."/>
            <person name="Magnuson J."/>
            <person name="Mondo S."/>
            <person name="Nolan M."/>
            <person name="Ohm R."/>
            <person name="Pangilinan J."/>
            <person name="Park H.-J."/>
            <person name="Ramirez L."/>
            <person name="Alfaro M."/>
            <person name="Sun H."/>
            <person name="Tritt A."/>
            <person name="Yoshinaga Y."/>
            <person name="Zwiers L.-H."/>
            <person name="Turgeon B."/>
            <person name="Goodwin S."/>
            <person name="Spatafora J."/>
            <person name="Crous P."/>
            <person name="Grigoriev I."/>
        </authorList>
    </citation>
    <scope>NUCLEOTIDE SEQUENCE</scope>
    <source>
        <strain evidence="4">CBS 109.77</strain>
    </source>
</reference>
<protein>
    <recommendedName>
        <fullName evidence="3">Xylanolytic transcriptional activator regulatory domain-containing protein</fullName>
    </recommendedName>
</protein>
<keyword evidence="5" id="KW-1185">Reference proteome</keyword>
<keyword evidence="1" id="KW-0539">Nucleus</keyword>
<dbReference type="PANTHER" id="PTHR47431">
    <property type="entry name" value="ZN(II)2CYS6 TRANSCRIPTION FACTOR (EUROFUNG)-RELATED"/>
    <property type="match status" value="1"/>
</dbReference>
<evidence type="ECO:0000256" key="2">
    <source>
        <dbReference type="SAM" id="MobiDB-lite"/>
    </source>
</evidence>
<accession>A0A6A6X4T1</accession>
<evidence type="ECO:0000259" key="3">
    <source>
        <dbReference type="Pfam" id="PF04082"/>
    </source>
</evidence>
<dbReference type="CDD" id="cd12148">
    <property type="entry name" value="fungal_TF_MHR"/>
    <property type="match status" value="1"/>
</dbReference>
<dbReference type="GO" id="GO:0003677">
    <property type="term" value="F:DNA binding"/>
    <property type="evidence" value="ECO:0007669"/>
    <property type="project" value="InterPro"/>
</dbReference>
<feature type="compositionally biased region" description="Low complexity" evidence="2">
    <location>
        <begin position="416"/>
        <end position="427"/>
    </location>
</feature>
<dbReference type="PANTHER" id="PTHR47431:SF5">
    <property type="entry name" value="ZN(II)2CYS6 TRANSCRIPTION FACTOR (EUROFUNG)"/>
    <property type="match status" value="1"/>
</dbReference>
<dbReference type="AlphaFoldDB" id="A0A6A6X4T1"/>
<evidence type="ECO:0000313" key="4">
    <source>
        <dbReference type="EMBL" id="KAF2791332.1"/>
    </source>
</evidence>
<dbReference type="InterPro" id="IPR007219">
    <property type="entry name" value="XnlR_reg_dom"/>
</dbReference>
<evidence type="ECO:0000256" key="1">
    <source>
        <dbReference type="ARBA" id="ARBA00023242"/>
    </source>
</evidence>
<proteinExistence type="predicted"/>
<sequence length="556" mass="61761">MSLKAFVESMIFPGAGLNGIDDNSRSGSCTYPPITPLSEHEEYPVPTARNYDSDEGLLNAYYIFIHPYFPVLPPPKSPLQDDNPIMGTKCTFQPSSPISLAISAILALIPCTTSPLSDLESSRLFRRDQAQLFAELAMESIEIESEVLQSTSCPAEALSSSPLAFQRRPFHPDAPIELESILALLILSIYEYAQRGNLTKMRNRASQALDAAMRISLHETSSSVGDPFQESKSRAWWMTYMCVLQSSIVSNTAPIIEVNRHCFSAPLPTINGDSATWRALLGSQDLIMKCTQYTTSLKRTLDAGGNTIPLESSFLMLDAEIQNLLAINVNSEILFESDVDSIEAVLIGSLQTQSQIKLHSARIKLHRYQAFRDIPIFTKRHCDLKASPNYAPSQFTDLLCPLIDQQVQPPRNTPDSSFFRSPTSQSSNESEREYKHSVSARICLLSALAISKAFNDLPFPCPMQSDHFDLQNLGTLPRTMPAFACCAMQGSYVLLMICLKNQENSQSYDAELRSSLDVLYSGLERILHALDNYSFAFEALQGMTNQVRDCFEAAKP</sequence>
<name>A0A6A6X4T1_9PLEO</name>
<evidence type="ECO:0000313" key="5">
    <source>
        <dbReference type="Proteomes" id="UP000799757"/>
    </source>
</evidence>
<dbReference type="OrthoDB" id="2123952at2759"/>
<dbReference type="GO" id="GO:0006351">
    <property type="term" value="P:DNA-templated transcription"/>
    <property type="evidence" value="ECO:0007669"/>
    <property type="project" value="InterPro"/>
</dbReference>
<feature type="region of interest" description="Disordered" evidence="2">
    <location>
        <begin position="409"/>
        <end position="431"/>
    </location>
</feature>